<dbReference type="PANTHER" id="PTHR43798">
    <property type="entry name" value="MONOACYLGLYCEROL LIPASE"/>
    <property type="match status" value="1"/>
</dbReference>
<dbReference type="SUPFAM" id="SSF53474">
    <property type="entry name" value="alpha/beta-Hydrolases"/>
    <property type="match status" value="1"/>
</dbReference>
<evidence type="ECO:0000313" key="4">
    <source>
        <dbReference type="Proteomes" id="UP000028922"/>
    </source>
</evidence>
<dbReference type="AlphaFoldDB" id="A0A086CGC5"/>
<evidence type="ECO:0000256" key="1">
    <source>
        <dbReference type="ARBA" id="ARBA00022801"/>
    </source>
</evidence>
<dbReference type="PATRIC" id="fig|1527444.3.peg.920"/>
<reference evidence="3 4" key="1">
    <citation type="submission" date="2014-08" db="EMBL/GenBank/DDBJ databases">
        <title>Comparative genomics reveals surprising divergence of two closely related strains of uncultivated UCYN-A cyanobacteria.</title>
        <authorList>
            <person name="Bombar D."/>
            <person name="Heller P."/>
            <person name="Sanchez-Baracaldo P."/>
            <person name="Carter B.J."/>
            <person name="Zert J.P."/>
        </authorList>
    </citation>
    <scope>NUCLEOTIDE SEQUENCE [LARGE SCALE GENOMIC DNA]</scope>
</reference>
<sequence>MPTIKILGVSHTYELTSYPSNSSAPVLIFVHGWLLSRQYWSPLIKRLSKKYSCLIYDIRGFGDSQPIKGFSSQNLQISSPYALETYAKDLIILLEKLKIHRSWLIGHSIGGSIALWGAELCPEKIQGVVCLNVGGGIYLKEEFERFRLVRKQLVKYKPSWLSNVPLIKILFSKMMVADPIASRWGKQKVTDLMRADSIAALGSLLNSTTETEVHILPQIVARLAQPVYFFAGRQDTLIEPQYVRYLASFHKLFSFQGKNVIDLPNCGHMSMVDQPELLGEKMLGIFVTHKF</sequence>
<dbReference type="InterPro" id="IPR000073">
    <property type="entry name" value="AB_hydrolase_1"/>
</dbReference>
<feature type="domain" description="AB hydrolase-1" evidence="2">
    <location>
        <begin position="25"/>
        <end position="164"/>
    </location>
</feature>
<dbReference type="Pfam" id="PF00561">
    <property type="entry name" value="Abhydrolase_1"/>
    <property type="match status" value="1"/>
</dbReference>
<dbReference type="PRINTS" id="PR00111">
    <property type="entry name" value="ABHYDROLASE"/>
</dbReference>
<proteinExistence type="predicted"/>
<name>A0A086CGC5_9CHRO</name>
<comment type="caution">
    <text evidence="3">The sequence shown here is derived from an EMBL/GenBank/DDBJ whole genome shotgun (WGS) entry which is preliminary data.</text>
</comment>
<dbReference type="InterPro" id="IPR029058">
    <property type="entry name" value="AB_hydrolase_fold"/>
</dbReference>
<evidence type="ECO:0000313" key="3">
    <source>
        <dbReference type="EMBL" id="KFF41239.1"/>
    </source>
</evidence>
<dbReference type="Gene3D" id="3.40.50.1820">
    <property type="entry name" value="alpha/beta hydrolase"/>
    <property type="match status" value="1"/>
</dbReference>
<dbReference type="Proteomes" id="UP000028922">
    <property type="component" value="Unassembled WGS sequence"/>
</dbReference>
<keyword evidence="1 3" id="KW-0378">Hydrolase</keyword>
<dbReference type="GO" id="GO:0016787">
    <property type="term" value="F:hydrolase activity"/>
    <property type="evidence" value="ECO:0007669"/>
    <property type="project" value="UniProtKB-KW"/>
</dbReference>
<dbReference type="PANTHER" id="PTHR43798:SF31">
    <property type="entry name" value="AB HYDROLASE SUPERFAMILY PROTEIN YCLE"/>
    <property type="match status" value="1"/>
</dbReference>
<dbReference type="GO" id="GO:0016746">
    <property type="term" value="F:acyltransferase activity"/>
    <property type="evidence" value="ECO:0007669"/>
    <property type="project" value="UniProtKB-KW"/>
</dbReference>
<evidence type="ECO:0000259" key="2">
    <source>
        <dbReference type="Pfam" id="PF00561"/>
    </source>
</evidence>
<dbReference type="GO" id="GO:0016020">
    <property type="term" value="C:membrane"/>
    <property type="evidence" value="ECO:0007669"/>
    <property type="project" value="TreeGrafter"/>
</dbReference>
<dbReference type="STRING" id="1527444.ucyna2_00969"/>
<dbReference type="EMBL" id="JPSP01000011">
    <property type="protein sequence ID" value="KFF41239.1"/>
    <property type="molecule type" value="Genomic_DNA"/>
</dbReference>
<gene>
    <name evidence="3" type="ORF">ucyna2_00969</name>
</gene>
<keyword evidence="3" id="KW-0808">Transferase</keyword>
<keyword evidence="3" id="KW-0012">Acyltransferase</keyword>
<dbReference type="eggNOG" id="COG2267">
    <property type="taxonomic scope" value="Bacteria"/>
</dbReference>
<protein>
    <submittedName>
        <fullName evidence="3">Putative hydrolase or acyltransferase of alpha/beta superfamily</fullName>
    </submittedName>
</protein>
<dbReference type="InterPro" id="IPR050266">
    <property type="entry name" value="AB_hydrolase_sf"/>
</dbReference>
<accession>A0A086CGC5</accession>
<organism evidence="3 4">
    <name type="scientific">Candidatus Atelocyanobacterium thalassa isolate SIO64986</name>
    <dbReference type="NCBI Taxonomy" id="1527444"/>
    <lineage>
        <taxon>Bacteria</taxon>
        <taxon>Bacillati</taxon>
        <taxon>Cyanobacteriota</taxon>
        <taxon>Cyanophyceae</taxon>
        <taxon>Oscillatoriophycideae</taxon>
        <taxon>Chroococcales</taxon>
        <taxon>Aphanothecaceae</taxon>
        <taxon>Candidatus Atelocyanobacterium</taxon>
        <taxon>Candidatus Atelocyanobacterium thalassae</taxon>
    </lineage>
</organism>